<gene>
    <name evidence="2" type="ORF">HPB48_019558</name>
</gene>
<dbReference type="EMBL" id="JABSTR010000003">
    <property type="protein sequence ID" value="KAH9365315.1"/>
    <property type="molecule type" value="Genomic_DNA"/>
</dbReference>
<protein>
    <recommendedName>
        <fullName evidence="1">Egal-1 winged helix domain-containing protein</fullName>
    </recommendedName>
</protein>
<dbReference type="Pfam" id="PF23713">
    <property type="entry name" value="WHD_Egal"/>
    <property type="match status" value="1"/>
</dbReference>
<reference evidence="2 3" key="1">
    <citation type="journal article" date="2020" name="Cell">
        <title>Large-Scale Comparative Analyses of Tick Genomes Elucidate Their Genetic Diversity and Vector Capacities.</title>
        <authorList>
            <consortium name="Tick Genome and Microbiome Consortium (TIGMIC)"/>
            <person name="Jia N."/>
            <person name="Wang J."/>
            <person name="Shi W."/>
            <person name="Du L."/>
            <person name="Sun Y."/>
            <person name="Zhan W."/>
            <person name="Jiang J.F."/>
            <person name="Wang Q."/>
            <person name="Zhang B."/>
            <person name="Ji P."/>
            <person name="Bell-Sakyi L."/>
            <person name="Cui X.M."/>
            <person name="Yuan T.T."/>
            <person name="Jiang B.G."/>
            <person name="Yang W.F."/>
            <person name="Lam T.T."/>
            <person name="Chang Q.C."/>
            <person name="Ding S.J."/>
            <person name="Wang X.J."/>
            <person name="Zhu J.G."/>
            <person name="Ruan X.D."/>
            <person name="Zhao L."/>
            <person name="Wei J.T."/>
            <person name="Ye R.Z."/>
            <person name="Que T.C."/>
            <person name="Du C.H."/>
            <person name="Zhou Y.H."/>
            <person name="Cheng J.X."/>
            <person name="Dai P.F."/>
            <person name="Guo W.B."/>
            <person name="Han X.H."/>
            <person name="Huang E.J."/>
            <person name="Li L.F."/>
            <person name="Wei W."/>
            <person name="Gao Y.C."/>
            <person name="Liu J.Z."/>
            <person name="Shao H.Z."/>
            <person name="Wang X."/>
            <person name="Wang C.C."/>
            <person name="Yang T.C."/>
            <person name="Huo Q.B."/>
            <person name="Li W."/>
            <person name="Chen H.Y."/>
            <person name="Chen S.E."/>
            <person name="Zhou L.G."/>
            <person name="Ni X.B."/>
            <person name="Tian J.H."/>
            <person name="Sheng Y."/>
            <person name="Liu T."/>
            <person name="Pan Y.S."/>
            <person name="Xia L.Y."/>
            <person name="Li J."/>
            <person name="Zhao F."/>
            <person name="Cao W.C."/>
        </authorList>
    </citation>
    <scope>NUCLEOTIDE SEQUENCE [LARGE SCALE GENOMIC DNA]</scope>
    <source>
        <strain evidence="2">HaeL-2018</strain>
    </source>
</reference>
<dbReference type="Proteomes" id="UP000821853">
    <property type="component" value="Unassembled WGS sequence"/>
</dbReference>
<evidence type="ECO:0000259" key="1">
    <source>
        <dbReference type="Pfam" id="PF23713"/>
    </source>
</evidence>
<name>A0A9J6FRC0_HAELO</name>
<organism evidence="2 3">
    <name type="scientific">Haemaphysalis longicornis</name>
    <name type="common">Bush tick</name>
    <dbReference type="NCBI Taxonomy" id="44386"/>
    <lineage>
        <taxon>Eukaryota</taxon>
        <taxon>Metazoa</taxon>
        <taxon>Ecdysozoa</taxon>
        <taxon>Arthropoda</taxon>
        <taxon>Chelicerata</taxon>
        <taxon>Arachnida</taxon>
        <taxon>Acari</taxon>
        <taxon>Parasitiformes</taxon>
        <taxon>Ixodida</taxon>
        <taxon>Ixodoidea</taxon>
        <taxon>Ixodidae</taxon>
        <taxon>Haemaphysalinae</taxon>
        <taxon>Haemaphysalis</taxon>
    </lineage>
</organism>
<dbReference type="OrthoDB" id="6428282at2759"/>
<comment type="caution">
    <text evidence="2">The sequence shown here is derived from an EMBL/GenBank/DDBJ whole genome shotgun (WGS) entry which is preliminary data.</text>
</comment>
<sequence>MSSRTSKSSGVMVRFLYLRVESNQCISLQLLTGHLSQLSFHLKAAHGGPVKSLEAFLQTFPDVFAISKHSNAYVRTKGSHPTSSLTESAESFETKRPVLVRTKRAGPV</sequence>
<accession>A0A9J6FRC0</accession>
<keyword evidence="3" id="KW-1185">Reference proteome</keyword>
<feature type="domain" description="Egal-1 winged helix" evidence="1">
    <location>
        <begin position="16"/>
        <end position="74"/>
    </location>
</feature>
<dbReference type="InterPro" id="IPR056589">
    <property type="entry name" value="WH_Egal-1"/>
</dbReference>
<dbReference type="VEuPathDB" id="VectorBase:HLOH_046570"/>
<proteinExistence type="predicted"/>
<dbReference type="AlphaFoldDB" id="A0A9J6FRC0"/>
<evidence type="ECO:0000313" key="2">
    <source>
        <dbReference type="EMBL" id="KAH9365315.1"/>
    </source>
</evidence>
<evidence type="ECO:0000313" key="3">
    <source>
        <dbReference type="Proteomes" id="UP000821853"/>
    </source>
</evidence>